<dbReference type="AlphaFoldDB" id="A0A5K7XFT7"/>
<evidence type="ECO:0000256" key="1">
    <source>
        <dbReference type="SAM" id="MobiDB-lite"/>
    </source>
</evidence>
<dbReference type="EMBL" id="AP021861">
    <property type="protein sequence ID" value="BBO35378.1"/>
    <property type="molecule type" value="Genomic_DNA"/>
</dbReference>
<keyword evidence="4" id="KW-1185">Reference proteome</keyword>
<organism evidence="3 4">
    <name type="scientific">Lacipirellula parvula</name>
    <dbReference type="NCBI Taxonomy" id="2650471"/>
    <lineage>
        <taxon>Bacteria</taxon>
        <taxon>Pseudomonadati</taxon>
        <taxon>Planctomycetota</taxon>
        <taxon>Planctomycetia</taxon>
        <taxon>Pirellulales</taxon>
        <taxon>Lacipirellulaceae</taxon>
        <taxon>Lacipirellula</taxon>
    </lineage>
</organism>
<dbReference type="Proteomes" id="UP000326837">
    <property type="component" value="Chromosome"/>
</dbReference>
<evidence type="ECO:0000313" key="4">
    <source>
        <dbReference type="Proteomes" id="UP000326837"/>
    </source>
</evidence>
<feature type="domain" description="PhoD-like phosphatase metallophosphatase" evidence="2">
    <location>
        <begin position="227"/>
        <end position="413"/>
    </location>
</feature>
<dbReference type="Gene3D" id="3.60.21.70">
    <property type="entry name" value="PhoD-like phosphatase"/>
    <property type="match status" value="1"/>
</dbReference>
<dbReference type="InterPro" id="IPR029052">
    <property type="entry name" value="Metallo-depent_PP-like"/>
</dbReference>
<gene>
    <name evidence="3" type="ORF">PLANPX_4990</name>
</gene>
<dbReference type="InterPro" id="IPR038607">
    <property type="entry name" value="PhoD-like_sf"/>
</dbReference>
<evidence type="ECO:0000313" key="3">
    <source>
        <dbReference type="EMBL" id="BBO35378.1"/>
    </source>
</evidence>
<dbReference type="InterPro" id="IPR018946">
    <property type="entry name" value="PhoD-like_MPP"/>
</dbReference>
<proteinExistence type="predicted"/>
<evidence type="ECO:0000259" key="2">
    <source>
        <dbReference type="Pfam" id="PF09423"/>
    </source>
</evidence>
<dbReference type="RefSeq" id="WP_152100770.1">
    <property type="nucleotide sequence ID" value="NZ_AP021861.1"/>
</dbReference>
<dbReference type="KEGG" id="lpav:PLANPX_4990"/>
<name>A0A5K7XFT7_9BACT</name>
<dbReference type="PANTHER" id="PTHR33987:SF1">
    <property type="entry name" value="CALCINEURIN-LIKE METALLO-PHOSPHOESTERASE SUPERFAMILY PROTEIN"/>
    <property type="match status" value="1"/>
</dbReference>
<sequence>MAFKLSTLRHGVRIATLGGCLLGSAAAWCDEREANYQLYPEIEGERKIVGPLVGHVTDTTASIWAYAGPRTTPLILEVEELESKRPSVDVEQGPPQKVRLNATPDPKRHHAVEFKVTDLKPETRYAFVVRLAEADDAAESGLFATAPAVGEPTKFKLAVSSCFGGAYRRKDGKTEEVRGEYHNDSWHLLMGERPDFQMIIGDNVYADSTDYNHLWDAYTLERVKNRPFAAAVRTIPTYAVWDDHDYGPNNSDRTSKGKDDALATFREVFANPPREKGADKPGIYTKFTYGGIDFFLLDGRYFRTPNEDKDTPQKTFLGKEQIKWLVDGLKESKAPFKVLVCGSTWMASSSDGWRLFKHARKELWNAIVENKVNGVMFVSGDIHRCDLQMHPPEVDGAYPLPEVISSGLGSHGKYDPMGFATIEFDTTQSDPLMTARVIDGTGLETVKRQVRASTLQVRPHSEHSH</sequence>
<dbReference type="SUPFAM" id="SSF56300">
    <property type="entry name" value="Metallo-dependent phosphatases"/>
    <property type="match status" value="1"/>
</dbReference>
<dbReference type="Pfam" id="PF09423">
    <property type="entry name" value="PhoD"/>
    <property type="match status" value="1"/>
</dbReference>
<feature type="region of interest" description="Disordered" evidence="1">
    <location>
        <begin position="85"/>
        <end position="105"/>
    </location>
</feature>
<protein>
    <recommendedName>
        <fullName evidence="2">PhoD-like phosphatase metallophosphatase domain-containing protein</fullName>
    </recommendedName>
</protein>
<reference evidence="4" key="1">
    <citation type="submission" date="2019-10" db="EMBL/GenBank/DDBJ databases">
        <title>Lacipirellula parvula gen. nov., sp. nov., representing a lineage of planctomycetes widespread in freshwater anoxic habitats, and description of the family Lacipirellulaceae.</title>
        <authorList>
            <person name="Dedysh S.N."/>
            <person name="Kulichevskaya I.S."/>
            <person name="Beletsky A.V."/>
            <person name="Rakitin A.L."/>
            <person name="Mardanov A.V."/>
            <person name="Ivanova A.A."/>
            <person name="Saltykova V.X."/>
            <person name="Rijpstra W.I.C."/>
            <person name="Sinninghe Damste J.S."/>
            <person name="Ravin N.V."/>
        </authorList>
    </citation>
    <scope>NUCLEOTIDE SEQUENCE [LARGE SCALE GENOMIC DNA]</scope>
    <source>
        <strain evidence="4">PX69</strain>
    </source>
</reference>
<dbReference type="CDD" id="cd07389">
    <property type="entry name" value="MPP_PhoD"/>
    <property type="match status" value="1"/>
</dbReference>
<dbReference type="PANTHER" id="PTHR33987">
    <property type="entry name" value="CALCINEURIN-LIKE METALLO-PHOSPHOESTERASE SUPERFAMILY PROTEIN"/>
    <property type="match status" value="1"/>
</dbReference>
<accession>A0A5K7XFT7</accession>